<sequence length="195" mass="21782">MAGTVNTKVDMANLALSHLKEPAIQDFDFSSVASRWFRNNYVAKRDAYLAMHDWDFAMGLAMIGADTIRPPFRWRFQYSLPSDFLRLPVQTENGDHNGHRIKAEVVGAKLMTDYQPPFPLRYVARVDSEARFPPLFVNGFSFFLAAGAAHVIAGKNSLVQTMQEAAESSLDLAGTVDAEQSTPEPMEVPEIITER</sequence>
<proteinExistence type="predicted"/>
<organism evidence="2 3">
    <name type="scientific">Roseibium algae</name>
    <dbReference type="NCBI Taxonomy" id="3123038"/>
    <lineage>
        <taxon>Bacteria</taxon>
        <taxon>Pseudomonadati</taxon>
        <taxon>Pseudomonadota</taxon>
        <taxon>Alphaproteobacteria</taxon>
        <taxon>Hyphomicrobiales</taxon>
        <taxon>Stappiaceae</taxon>
        <taxon>Roseibium</taxon>
    </lineage>
</organism>
<name>A0ABU8TKC1_9HYPH</name>
<dbReference type="EMBL" id="JBAKIA010000005">
    <property type="protein sequence ID" value="MEJ8474596.1"/>
    <property type="molecule type" value="Genomic_DNA"/>
</dbReference>
<comment type="caution">
    <text evidence="2">The sequence shown here is derived from an EMBL/GenBank/DDBJ whole genome shotgun (WGS) entry which is preliminary data.</text>
</comment>
<evidence type="ECO:0000256" key="1">
    <source>
        <dbReference type="SAM" id="MobiDB-lite"/>
    </source>
</evidence>
<gene>
    <name evidence="2" type="ORF">V6575_10900</name>
</gene>
<keyword evidence="3" id="KW-1185">Reference proteome</keyword>
<feature type="region of interest" description="Disordered" evidence="1">
    <location>
        <begin position="176"/>
        <end position="195"/>
    </location>
</feature>
<reference evidence="2 3" key="1">
    <citation type="submission" date="2024-02" db="EMBL/GenBank/DDBJ databases">
        <title>Roseibium algae sp. nov., isolated from marine alga (Grateloupia sp.), showing potential in myo-inositol conversion.</title>
        <authorList>
            <person name="Wang Y."/>
        </authorList>
    </citation>
    <scope>NUCLEOTIDE SEQUENCE [LARGE SCALE GENOMIC DNA]</scope>
    <source>
        <strain evidence="2 3">H3510</strain>
    </source>
</reference>
<evidence type="ECO:0000313" key="3">
    <source>
        <dbReference type="Proteomes" id="UP001385499"/>
    </source>
</evidence>
<dbReference type="Proteomes" id="UP001385499">
    <property type="component" value="Unassembled WGS sequence"/>
</dbReference>
<evidence type="ECO:0000313" key="2">
    <source>
        <dbReference type="EMBL" id="MEJ8474596.1"/>
    </source>
</evidence>
<protein>
    <recommendedName>
        <fullName evidence="4">PAS domain-containing protein</fullName>
    </recommendedName>
</protein>
<evidence type="ECO:0008006" key="4">
    <source>
        <dbReference type="Google" id="ProtNLM"/>
    </source>
</evidence>
<accession>A0ABU8TKC1</accession>
<dbReference type="RefSeq" id="WP_340274337.1">
    <property type="nucleotide sequence ID" value="NZ_JBAKIA010000005.1"/>
</dbReference>